<feature type="compositionally biased region" description="Basic and acidic residues" evidence="1">
    <location>
        <begin position="74"/>
        <end position="83"/>
    </location>
</feature>
<evidence type="ECO:0000313" key="3">
    <source>
        <dbReference type="EMBL" id="RMV20887.1"/>
    </source>
</evidence>
<feature type="region of interest" description="Disordered" evidence="1">
    <location>
        <begin position="141"/>
        <end position="160"/>
    </location>
</feature>
<accession>A0A3M5ZZY8</accession>
<evidence type="ECO:0000256" key="1">
    <source>
        <dbReference type="SAM" id="MobiDB-lite"/>
    </source>
</evidence>
<gene>
    <name evidence="3" type="ORF">ALP16_102823</name>
    <name evidence="2" type="ORF">ALP17_111129</name>
</gene>
<name>A0A3M5ZZY8_PSESS</name>
<dbReference type="EMBL" id="RBUM01000357">
    <property type="protein sequence ID" value="RMV12541.1"/>
    <property type="molecule type" value="Genomic_DNA"/>
</dbReference>
<dbReference type="Proteomes" id="UP000272703">
    <property type="component" value="Unassembled WGS sequence"/>
</dbReference>
<organism evidence="2 4">
    <name type="scientific">Pseudomonas savastanoi</name>
    <name type="common">Pseudomonas syringae pv. savastanoi</name>
    <dbReference type="NCBI Taxonomy" id="29438"/>
    <lineage>
        <taxon>Bacteria</taxon>
        <taxon>Pseudomonadati</taxon>
        <taxon>Pseudomonadota</taxon>
        <taxon>Gammaproteobacteria</taxon>
        <taxon>Pseudomonadales</taxon>
        <taxon>Pseudomonadaceae</taxon>
        <taxon>Pseudomonas</taxon>
    </lineage>
</organism>
<sequence>MSIVIRDASLQTHKARQKRALQNKHSRLSGDDAVQRQLACTFDKHCQSAAEQLQRILITVIGHEETVMDMHGKDRYQQQQDHHYRSRTSQQPQQQAQTAKELGAARHQRHQITRCQAQAFHVLRSAFQAITAEGPEQLLTTVSDKGNTDNNAQQGKAVTGASAENRFDHCVHVGNSGID</sequence>
<dbReference type="Proteomes" id="UP000270795">
    <property type="component" value="Unassembled WGS sequence"/>
</dbReference>
<evidence type="ECO:0000313" key="5">
    <source>
        <dbReference type="Proteomes" id="UP000272703"/>
    </source>
</evidence>
<dbReference type="AlphaFoldDB" id="A0A3M5ZZY8"/>
<evidence type="ECO:0000313" key="4">
    <source>
        <dbReference type="Proteomes" id="UP000270795"/>
    </source>
</evidence>
<evidence type="ECO:0000313" key="2">
    <source>
        <dbReference type="EMBL" id="RMV12541.1"/>
    </source>
</evidence>
<feature type="compositionally biased region" description="Polar residues" evidence="1">
    <location>
        <begin position="141"/>
        <end position="156"/>
    </location>
</feature>
<comment type="caution">
    <text evidence="2">The sequence shown here is derived from an EMBL/GenBank/DDBJ whole genome shotgun (WGS) entry which is preliminary data.</text>
</comment>
<proteinExistence type="predicted"/>
<protein>
    <submittedName>
        <fullName evidence="2">Uncharacterized protein</fullName>
    </submittedName>
</protein>
<dbReference type="EMBL" id="RBUN01000134">
    <property type="protein sequence ID" value="RMV20887.1"/>
    <property type="molecule type" value="Genomic_DNA"/>
</dbReference>
<reference evidence="4 5" key="1">
    <citation type="submission" date="2018-08" db="EMBL/GenBank/DDBJ databases">
        <title>Recombination of ecologically and evolutionarily significant loci maintains genetic cohesion in the Pseudomonas syringae species complex.</title>
        <authorList>
            <person name="Dillon M."/>
            <person name="Thakur S."/>
            <person name="Almeida R.N.D."/>
            <person name="Weir B.S."/>
            <person name="Guttman D.S."/>
        </authorList>
    </citation>
    <scope>NUCLEOTIDE SEQUENCE [LARGE SCALE GENOMIC DNA]</scope>
    <source>
        <strain evidence="3 5">ICMP 11897</strain>
        <strain evidence="2 4">ICMP 11899</strain>
    </source>
</reference>
<feature type="region of interest" description="Disordered" evidence="1">
    <location>
        <begin position="74"/>
        <end position="94"/>
    </location>
</feature>